<dbReference type="GeneID" id="17297611"/>
<protein>
    <submittedName>
        <fullName evidence="2 3">Uncharacterized protein</fullName>
    </submittedName>
</protein>
<dbReference type="HOGENOM" id="CLU_1716740_0_0_1"/>
<reference evidence="3" key="3">
    <citation type="submission" date="2015-06" db="UniProtKB">
        <authorList>
            <consortium name="EnsemblProtists"/>
        </authorList>
    </citation>
    <scope>IDENTIFICATION</scope>
</reference>
<feature type="compositionally biased region" description="Basic and acidic residues" evidence="1">
    <location>
        <begin position="99"/>
        <end position="111"/>
    </location>
</feature>
<keyword evidence="4" id="KW-1185">Reference proteome</keyword>
<name>L1IXH4_GUITC</name>
<proteinExistence type="predicted"/>
<dbReference type="EnsemblProtists" id="EKX40973">
    <property type="protein sequence ID" value="EKX40973"/>
    <property type="gene ID" value="GUITHDRAFT_112977"/>
</dbReference>
<reference evidence="2 4" key="1">
    <citation type="journal article" date="2012" name="Nature">
        <title>Algal genomes reveal evolutionary mosaicism and the fate of nucleomorphs.</title>
        <authorList>
            <consortium name="DOE Joint Genome Institute"/>
            <person name="Curtis B.A."/>
            <person name="Tanifuji G."/>
            <person name="Burki F."/>
            <person name="Gruber A."/>
            <person name="Irimia M."/>
            <person name="Maruyama S."/>
            <person name="Arias M.C."/>
            <person name="Ball S.G."/>
            <person name="Gile G.H."/>
            <person name="Hirakawa Y."/>
            <person name="Hopkins J.F."/>
            <person name="Kuo A."/>
            <person name="Rensing S.A."/>
            <person name="Schmutz J."/>
            <person name="Symeonidi A."/>
            <person name="Elias M."/>
            <person name="Eveleigh R.J."/>
            <person name="Herman E.K."/>
            <person name="Klute M.J."/>
            <person name="Nakayama T."/>
            <person name="Obornik M."/>
            <person name="Reyes-Prieto A."/>
            <person name="Armbrust E.V."/>
            <person name="Aves S.J."/>
            <person name="Beiko R.G."/>
            <person name="Coutinho P."/>
            <person name="Dacks J.B."/>
            <person name="Durnford D.G."/>
            <person name="Fast N.M."/>
            <person name="Green B.R."/>
            <person name="Grisdale C.J."/>
            <person name="Hempel F."/>
            <person name="Henrissat B."/>
            <person name="Hoppner M.P."/>
            <person name="Ishida K."/>
            <person name="Kim E."/>
            <person name="Koreny L."/>
            <person name="Kroth P.G."/>
            <person name="Liu Y."/>
            <person name="Malik S.B."/>
            <person name="Maier U.G."/>
            <person name="McRose D."/>
            <person name="Mock T."/>
            <person name="Neilson J.A."/>
            <person name="Onodera N.T."/>
            <person name="Poole A.M."/>
            <person name="Pritham E.J."/>
            <person name="Richards T.A."/>
            <person name="Rocap G."/>
            <person name="Roy S.W."/>
            <person name="Sarai C."/>
            <person name="Schaack S."/>
            <person name="Shirato S."/>
            <person name="Slamovits C.H."/>
            <person name="Spencer D.F."/>
            <person name="Suzuki S."/>
            <person name="Worden A.Z."/>
            <person name="Zauner S."/>
            <person name="Barry K."/>
            <person name="Bell C."/>
            <person name="Bharti A.K."/>
            <person name="Crow J.A."/>
            <person name="Grimwood J."/>
            <person name="Kramer R."/>
            <person name="Lindquist E."/>
            <person name="Lucas S."/>
            <person name="Salamov A."/>
            <person name="McFadden G.I."/>
            <person name="Lane C.E."/>
            <person name="Keeling P.J."/>
            <person name="Gray M.W."/>
            <person name="Grigoriev I.V."/>
            <person name="Archibald J.M."/>
        </authorList>
    </citation>
    <scope>NUCLEOTIDE SEQUENCE</scope>
    <source>
        <strain evidence="2 4">CCMP2712</strain>
    </source>
</reference>
<reference evidence="4" key="2">
    <citation type="submission" date="2012-11" db="EMBL/GenBank/DDBJ databases">
        <authorList>
            <person name="Kuo A."/>
            <person name="Curtis B.A."/>
            <person name="Tanifuji G."/>
            <person name="Burki F."/>
            <person name="Gruber A."/>
            <person name="Irimia M."/>
            <person name="Maruyama S."/>
            <person name="Arias M.C."/>
            <person name="Ball S.G."/>
            <person name="Gile G.H."/>
            <person name="Hirakawa Y."/>
            <person name="Hopkins J.F."/>
            <person name="Rensing S.A."/>
            <person name="Schmutz J."/>
            <person name="Symeonidi A."/>
            <person name="Elias M."/>
            <person name="Eveleigh R.J."/>
            <person name="Herman E.K."/>
            <person name="Klute M.J."/>
            <person name="Nakayama T."/>
            <person name="Obornik M."/>
            <person name="Reyes-Prieto A."/>
            <person name="Armbrust E.V."/>
            <person name="Aves S.J."/>
            <person name="Beiko R.G."/>
            <person name="Coutinho P."/>
            <person name="Dacks J.B."/>
            <person name="Durnford D.G."/>
            <person name="Fast N.M."/>
            <person name="Green B.R."/>
            <person name="Grisdale C."/>
            <person name="Hempe F."/>
            <person name="Henrissat B."/>
            <person name="Hoppner M.P."/>
            <person name="Ishida K.-I."/>
            <person name="Kim E."/>
            <person name="Koreny L."/>
            <person name="Kroth P.G."/>
            <person name="Liu Y."/>
            <person name="Malik S.-B."/>
            <person name="Maier U.G."/>
            <person name="McRose D."/>
            <person name="Mock T."/>
            <person name="Neilson J.A."/>
            <person name="Onodera N.T."/>
            <person name="Poole A.M."/>
            <person name="Pritham E.J."/>
            <person name="Richards T.A."/>
            <person name="Rocap G."/>
            <person name="Roy S.W."/>
            <person name="Sarai C."/>
            <person name="Schaack S."/>
            <person name="Shirato S."/>
            <person name="Slamovits C.H."/>
            <person name="Spencer D.F."/>
            <person name="Suzuki S."/>
            <person name="Worden A.Z."/>
            <person name="Zauner S."/>
            <person name="Barry K."/>
            <person name="Bell C."/>
            <person name="Bharti A.K."/>
            <person name="Crow J.A."/>
            <person name="Grimwood J."/>
            <person name="Kramer R."/>
            <person name="Lindquist E."/>
            <person name="Lucas S."/>
            <person name="Salamov A."/>
            <person name="McFadden G.I."/>
            <person name="Lane C.E."/>
            <person name="Keeling P.J."/>
            <person name="Gray M.W."/>
            <person name="Grigoriev I.V."/>
            <person name="Archibald J.M."/>
        </authorList>
    </citation>
    <scope>NUCLEOTIDE SEQUENCE</scope>
    <source>
        <strain evidence="4">CCMP2712</strain>
    </source>
</reference>
<dbReference type="KEGG" id="gtt:GUITHDRAFT_112977"/>
<dbReference type="PaxDb" id="55529-EKX40973"/>
<dbReference type="RefSeq" id="XP_005827953.1">
    <property type="nucleotide sequence ID" value="XM_005827896.1"/>
</dbReference>
<feature type="compositionally biased region" description="Acidic residues" evidence="1">
    <location>
        <begin position="24"/>
        <end position="36"/>
    </location>
</feature>
<accession>L1IXH4</accession>
<evidence type="ECO:0000256" key="1">
    <source>
        <dbReference type="SAM" id="MobiDB-lite"/>
    </source>
</evidence>
<dbReference type="Proteomes" id="UP000011087">
    <property type="component" value="Unassembled WGS sequence"/>
</dbReference>
<dbReference type="AlphaFoldDB" id="L1IXH4"/>
<dbReference type="EMBL" id="JH993027">
    <property type="protein sequence ID" value="EKX40973.1"/>
    <property type="molecule type" value="Genomic_DNA"/>
</dbReference>
<evidence type="ECO:0000313" key="4">
    <source>
        <dbReference type="Proteomes" id="UP000011087"/>
    </source>
</evidence>
<gene>
    <name evidence="2" type="ORF">GUITHDRAFT_112977</name>
</gene>
<sequence length="153" mass="17747">MDESEETKQLKELVKKELVKEEKPDEEEELVKEEDYESHSPIDQQWIEEFMDYIDDESGDEGRRESQAASSTKALSLPGSDHLTADETVGRRTKHKKSTMGEEKQETSARKMLHEQLIDQHRESVRKWQEQVVELSTLSQYSSSNVDSTRTDS</sequence>
<evidence type="ECO:0000313" key="3">
    <source>
        <dbReference type="EnsemblProtists" id="EKX40973"/>
    </source>
</evidence>
<feature type="compositionally biased region" description="Acidic residues" evidence="1">
    <location>
        <begin position="49"/>
        <end position="59"/>
    </location>
</feature>
<organism evidence="2">
    <name type="scientific">Guillardia theta (strain CCMP2712)</name>
    <name type="common">Cryptophyte</name>
    <dbReference type="NCBI Taxonomy" id="905079"/>
    <lineage>
        <taxon>Eukaryota</taxon>
        <taxon>Cryptophyceae</taxon>
        <taxon>Pyrenomonadales</taxon>
        <taxon>Geminigeraceae</taxon>
        <taxon>Guillardia</taxon>
    </lineage>
</organism>
<evidence type="ECO:0000313" key="2">
    <source>
        <dbReference type="EMBL" id="EKX40973.1"/>
    </source>
</evidence>
<feature type="region of interest" description="Disordered" evidence="1">
    <location>
        <begin position="19"/>
        <end position="111"/>
    </location>
</feature>